<dbReference type="EMBL" id="KI657456">
    <property type="protein sequence ID" value="ETN87050.1"/>
    <property type="molecule type" value="Genomic_DNA"/>
</dbReference>
<reference evidence="2" key="1">
    <citation type="journal article" date="2014" name="Nat. Genet.">
        <title>Genome of the human hookworm Necator americanus.</title>
        <authorList>
            <person name="Tang Y.T."/>
            <person name="Gao X."/>
            <person name="Rosa B.A."/>
            <person name="Abubucker S."/>
            <person name="Hallsworth-Pepin K."/>
            <person name="Martin J."/>
            <person name="Tyagi R."/>
            <person name="Heizer E."/>
            <person name="Zhang X."/>
            <person name="Bhonagiri-Palsikar V."/>
            <person name="Minx P."/>
            <person name="Warren W.C."/>
            <person name="Wang Q."/>
            <person name="Zhan B."/>
            <person name="Hotez P.J."/>
            <person name="Sternberg P.W."/>
            <person name="Dougall A."/>
            <person name="Gaze S.T."/>
            <person name="Mulvenna J."/>
            <person name="Sotillo J."/>
            <person name="Ranganathan S."/>
            <person name="Rabelo E.M."/>
            <person name="Wilson R.K."/>
            <person name="Felgner P.L."/>
            <person name="Bethony J."/>
            <person name="Hawdon J.M."/>
            <person name="Gasser R.B."/>
            <person name="Loukas A."/>
            <person name="Mitreva M."/>
        </authorList>
    </citation>
    <scope>NUCLEOTIDE SEQUENCE [LARGE SCALE GENOMIC DNA]</scope>
</reference>
<organism evidence="1 2">
    <name type="scientific">Necator americanus</name>
    <name type="common">Human hookworm</name>
    <dbReference type="NCBI Taxonomy" id="51031"/>
    <lineage>
        <taxon>Eukaryota</taxon>
        <taxon>Metazoa</taxon>
        <taxon>Ecdysozoa</taxon>
        <taxon>Nematoda</taxon>
        <taxon>Chromadorea</taxon>
        <taxon>Rhabditida</taxon>
        <taxon>Rhabditina</taxon>
        <taxon>Rhabditomorpha</taxon>
        <taxon>Strongyloidea</taxon>
        <taxon>Ancylostomatidae</taxon>
        <taxon>Bunostominae</taxon>
        <taxon>Necator</taxon>
    </lineage>
</organism>
<evidence type="ECO:0000313" key="2">
    <source>
        <dbReference type="Proteomes" id="UP000053676"/>
    </source>
</evidence>
<gene>
    <name evidence="1" type="ORF">NECAME_01207</name>
</gene>
<sequence>MFGASTWHPRKDMLRFKRYLGITSLHPLFRKFLNLTDNHGLHERHQLSGYSDLRLRDIKVHISGTNVKALQEHKIMQ</sequence>
<keyword evidence="2" id="KW-1185">Reference proteome</keyword>
<dbReference type="KEGG" id="nai:NECAME_01207"/>
<proteinExistence type="predicted"/>
<dbReference type="Proteomes" id="UP000053676">
    <property type="component" value="Unassembled WGS sequence"/>
</dbReference>
<name>W2TYA2_NECAM</name>
<dbReference type="AlphaFoldDB" id="W2TYA2"/>
<accession>W2TYA2</accession>
<protein>
    <submittedName>
        <fullName evidence="1">Uncharacterized protein</fullName>
    </submittedName>
</protein>
<evidence type="ECO:0000313" key="1">
    <source>
        <dbReference type="EMBL" id="ETN87050.1"/>
    </source>
</evidence>